<evidence type="ECO:0000313" key="1">
    <source>
        <dbReference type="EMBL" id="CAB4241521.1"/>
    </source>
</evidence>
<gene>
    <name evidence="1" type="ORF">UFOVP71_59</name>
</gene>
<sequence length="118" mass="13097">MIKFGAVLDTDGSGYWSNVAKSVKCTGIDIGYVNDEKDFAELRVYFDTASWDVSEDGLIYTDRQFITELKEALVEASIDSTGVSYSEQGMQGDDYVSLDVGKEFIDSLMEIAPEVFYA</sequence>
<organism evidence="1">
    <name type="scientific">uncultured Caudovirales phage</name>
    <dbReference type="NCBI Taxonomy" id="2100421"/>
    <lineage>
        <taxon>Viruses</taxon>
        <taxon>Duplodnaviria</taxon>
        <taxon>Heunggongvirae</taxon>
        <taxon>Uroviricota</taxon>
        <taxon>Caudoviricetes</taxon>
        <taxon>Peduoviridae</taxon>
        <taxon>Maltschvirus</taxon>
        <taxon>Maltschvirus maltsch</taxon>
    </lineage>
</organism>
<reference evidence="1" key="1">
    <citation type="submission" date="2020-05" db="EMBL/GenBank/DDBJ databases">
        <authorList>
            <person name="Chiriac C."/>
            <person name="Salcher M."/>
            <person name="Ghai R."/>
            <person name="Kavagutti S V."/>
        </authorList>
    </citation>
    <scope>NUCLEOTIDE SEQUENCE</scope>
</reference>
<protein>
    <submittedName>
        <fullName evidence="1">Uncharacterized protein</fullName>
    </submittedName>
</protein>
<proteinExistence type="predicted"/>
<accession>A0A6J5TA95</accession>
<dbReference type="EMBL" id="LR797824">
    <property type="protein sequence ID" value="CAB4241521.1"/>
    <property type="molecule type" value="Genomic_DNA"/>
</dbReference>
<name>A0A6J5TA95_9CAUD</name>